<comment type="catalytic activity">
    <reaction evidence="2 9">
        <text>glutathione + H2O = L-cysteinylglycine + L-glutamate</text>
        <dbReference type="Rhea" id="RHEA:28807"/>
        <dbReference type="ChEBI" id="CHEBI:15377"/>
        <dbReference type="ChEBI" id="CHEBI:29985"/>
        <dbReference type="ChEBI" id="CHEBI:57925"/>
        <dbReference type="ChEBI" id="CHEBI:61694"/>
        <dbReference type="EC" id="3.4.19.13"/>
    </reaction>
</comment>
<dbReference type="RefSeq" id="WP_188645422.1">
    <property type="nucleotide sequence ID" value="NZ_BMKL01000001.1"/>
</dbReference>
<name>A0ABQ1SA27_9SPHN</name>
<feature type="signal peptide" evidence="10">
    <location>
        <begin position="1"/>
        <end position="16"/>
    </location>
</feature>
<evidence type="ECO:0000256" key="10">
    <source>
        <dbReference type="SAM" id="SignalP"/>
    </source>
</evidence>
<comment type="similarity">
    <text evidence="3 9">Belongs to the gamma-glutamyltransferase family.</text>
</comment>
<comment type="pathway">
    <text evidence="9">Sulfur metabolism; glutathione metabolism.</text>
</comment>
<comment type="catalytic activity">
    <reaction evidence="1 9">
        <text>an S-substituted glutathione + H2O = an S-substituted L-cysteinylglycine + L-glutamate</text>
        <dbReference type="Rhea" id="RHEA:59468"/>
        <dbReference type="ChEBI" id="CHEBI:15377"/>
        <dbReference type="ChEBI" id="CHEBI:29985"/>
        <dbReference type="ChEBI" id="CHEBI:90779"/>
        <dbReference type="ChEBI" id="CHEBI:143103"/>
        <dbReference type="EC" id="3.4.19.13"/>
    </reaction>
</comment>
<keyword evidence="12" id="KW-1185">Reference proteome</keyword>
<evidence type="ECO:0000256" key="1">
    <source>
        <dbReference type="ARBA" id="ARBA00001049"/>
    </source>
</evidence>
<comment type="subunit">
    <text evidence="9">This enzyme consists of two polypeptide chains, which are synthesized in precursor form from a single polypeptide.</text>
</comment>
<evidence type="ECO:0000256" key="8">
    <source>
        <dbReference type="ARBA" id="ARBA00047417"/>
    </source>
</evidence>
<dbReference type="Gene3D" id="3.60.20.40">
    <property type="match status" value="1"/>
</dbReference>
<dbReference type="InterPro" id="IPR051792">
    <property type="entry name" value="GGT_bact"/>
</dbReference>
<dbReference type="InterPro" id="IPR043138">
    <property type="entry name" value="GGT_lsub"/>
</dbReference>
<keyword evidence="5 9" id="KW-0378">Hydrolase</keyword>
<dbReference type="EC" id="3.4.19.13" evidence="9"/>
<keyword evidence="6 9" id="KW-0865">Zymogen</keyword>
<protein>
    <recommendedName>
        <fullName evidence="9">Glutathione hydrolase proenzyme</fullName>
        <ecNumber evidence="9">2.3.2.2</ecNumber>
        <ecNumber evidence="9">3.4.19.13</ecNumber>
    </recommendedName>
    <component>
        <recommendedName>
            <fullName evidence="9">Glutathione hydrolase large chain</fullName>
        </recommendedName>
    </component>
    <component>
        <recommendedName>
            <fullName evidence="9">Glutathione hydrolase small chain</fullName>
        </recommendedName>
    </component>
</protein>
<evidence type="ECO:0000256" key="7">
    <source>
        <dbReference type="ARBA" id="ARBA00023315"/>
    </source>
</evidence>
<feature type="chain" id="PRO_5045517772" description="Glutathione hydrolase proenzyme" evidence="10">
    <location>
        <begin position="17"/>
        <end position="573"/>
    </location>
</feature>
<dbReference type="PROSITE" id="PS51257">
    <property type="entry name" value="PROKAR_LIPOPROTEIN"/>
    <property type="match status" value="1"/>
</dbReference>
<proteinExistence type="inferred from homology"/>
<dbReference type="InterPro" id="IPR043137">
    <property type="entry name" value="GGT_ssub_C"/>
</dbReference>
<reference evidence="12" key="1">
    <citation type="journal article" date="2019" name="Int. J. Syst. Evol. Microbiol.">
        <title>The Global Catalogue of Microorganisms (GCM) 10K type strain sequencing project: providing services to taxonomists for standard genome sequencing and annotation.</title>
        <authorList>
            <consortium name="The Broad Institute Genomics Platform"/>
            <consortium name="The Broad Institute Genome Sequencing Center for Infectious Disease"/>
            <person name="Wu L."/>
            <person name="Ma J."/>
        </authorList>
    </citation>
    <scope>NUCLEOTIDE SEQUENCE [LARGE SCALE GENOMIC DNA]</scope>
    <source>
        <strain evidence="12">CGMCC 1.15959</strain>
    </source>
</reference>
<dbReference type="Pfam" id="PF01019">
    <property type="entry name" value="G_glu_transpept"/>
    <property type="match status" value="1"/>
</dbReference>
<accession>A0ABQ1SA27</accession>
<evidence type="ECO:0000256" key="6">
    <source>
        <dbReference type="ARBA" id="ARBA00023145"/>
    </source>
</evidence>
<dbReference type="InterPro" id="IPR029055">
    <property type="entry name" value="Ntn_hydrolases_N"/>
</dbReference>
<gene>
    <name evidence="11" type="primary">ggt</name>
    <name evidence="11" type="ORF">GCM10011515_24860</name>
</gene>
<evidence type="ECO:0000313" key="11">
    <source>
        <dbReference type="EMBL" id="GGE04275.1"/>
    </source>
</evidence>
<evidence type="ECO:0000313" key="12">
    <source>
        <dbReference type="Proteomes" id="UP000619041"/>
    </source>
</evidence>
<dbReference type="EMBL" id="BMKL01000001">
    <property type="protein sequence ID" value="GGE04275.1"/>
    <property type="molecule type" value="Genomic_DNA"/>
</dbReference>
<dbReference type="Gene3D" id="1.10.246.130">
    <property type="match status" value="1"/>
</dbReference>
<dbReference type="PRINTS" id="PR01210">
    <property type="entry name" value="GGTRANSPTASE"/>
</dbReference>
<dbReference type="InterPro" id="IPR000101">
    <property type="entry name" value="GGT_peptidase"/>
</dbReference>
<comment type="caution">
    <text evidence="11">The sequence shown here is derived from an EMBL/GenBank/DDBJ whole genome shotgun (WGS) entry which is preliminary data.</text>
</comment>
<evidence type="ECO:0000256" key="9">
    <source>
        <dbReference type="RuleBase" id="RU368036"/>
    </source>
</evidence>
<dbReference type="NCBIfam" id="TIGR00066">
    <property type="entry name" value="g_glut_trans"/>
    <property type="match status" value="1"/>
</dbReference>
<sequence length="573" mass="59050">MARRFLLSAFALPLLAGCATLPAPVADHVPPGDAAAPATGLVSAADPRAVEAGMAMLRQGGSATDAAIATMLALTVVEPQSSGIGGGGFFVRGDAAGHVSTIDGRETAPAGATGDWFFGPNGKPLPFPQAQASGLSVGVPGNLRLAARAHKENGKLPWSALFAPAIALARDGFAISPRLHDALDGERATGARDADGRALFYDPGGQALPVGTTVRNPALASTMQRLASDGADAFYEGAQARAIAAEVAADTPRPRPMTVTDVTSYSAKDRPPVCGTYRTYRICGMGPPSSGATTVYAILKQLERFDLQAMGPDSPTFWHLFAESQRLAYADREKFSGDADFVTVPVAGMTDPDYLAARGSLIAADRTMPAVTAGPVPGALALADGDEPEEHGTSHFVAIDRWGNGVSYTSTIESAFGSGLVVDGFYLNNELTDFSNVPSVNGVPVANRVEGGKRPRSSMSPTLVYDAAGRLMIAVGAAGGATIPVQTAKNLIAMIDFGLAPDRALALPVLFSPGDTVIVEEGTSLAAMAPALRALGHKVEARRLPLKANAARRIGGAWVGAADPRSEGAWKAE</sequence>
<comment type="PTM">
    <text evidence="9">Cleaved by autocatalysis into a large and a small subunit.</text>
</comment>
<dbReference type="PANTHER" id="PTHR43199:SF1">
    <property type="entry name" value="GLUTATHIONE HYDROLASE PROENZYME"/>
    <property type="match status" value="1"/>
</dbReference>
<keyword evidence="7 9" id="KW-0012">Acyltransferase</keyword>
<dbReference type="Proteomes" id="UP000619041">
    <property type="component" value="Unassembled WGS sequence"/>
</dbReference>
<dbReference type="SUPFAM" id="SSF56235">
    <property type="entry name" value="N-terminal nucleophile aminohydrolases (Ntn hydrolases)"/>
    <property type="match status" value="1"/>
</dbReference>
<evidence type="ECO:0000256" key="5">
    <source>
        <dbReference type="ARBA" id="ARBA00022801"/>
    </source>
</evidence>
<comment type="catalytic activity">
    <reaction evidence="8 9">
        <text>an N-terminal (5-L-glutamyl)-[peptide] + an alpha-amino acid = 5-L-glutamyl amino acid + an N-terminal L-alpha-aminoacyl-[peptide]</text>
        <dbReference type="Rhea" id="RHEA:23904"/>
        <dbReference type="Rhea" id="RHEA-COMP:9780"/>
        <dbReference type="Rhea" id="RHEA-COMP:9795"/>
        <dbReference type="ChEBI" id="CHEBI:77644"/>
        <dbReference type="ChEBI" id="CHEBI:78597"/>
        <dbReference type="ChEBI" id="CHEBI:78599"/>
        <dbReference type="ChEBI" id="CHEBI:78608"/>
        <dbReference type="EC" id="2.3.2.2"/>
    </reaction>
</comment>
<evidence type="ECO:0000256" key="4">
    <source>
        <dbReference type="ARBA" id="ARBA00022679"/>
    </source>
</evidence>
<evidence type="ECO:0000256" key="3">
    <source>
        <dbReference type="ARBA" id="ARBA00009381"/>
    </source>
</evidence>
<dbReference type="EC" id="2.3.2.2" evidence="9"/>
<dbReference type="PANTHER" id="PTHR43199">
    <property type="entry name" value="GLUTATHIONE HYDROLASE"/>
    <property type="match status" value="1"/>
</dbReference>
<keyword evidence="9" id="KW-0317">Glutathione biosynthesis</keyword>
<evidence type="ECO:0000256" key="2">
    <source>
        <dbReference type="ARBA" id="ARBA00001089"/>
    </source>
</evidence>
<keyword evidence="4 9" id="KW-0808">Transferase</keyword>
<keyword evidence="10" id="KW-0732">Signal</keyword>
<organism evidence="11 12">
    <name type="scientific">Tsuneonella deserti</name>
    <dbReference type="NCBI Taxonomy" id="2035528"/>
    <lineage>
        <taxon>Bacteria</taxon>
        <taxon>Pseudomonadati</taxon>
        <taxon>Pseudomonadota</taxon>
        <taxon>Alphaproteobacteria</taxon>
        <taxon>Sphingomonadales</taxon>
        <taxon>Erythrobacteraceae</taxon>
        <taxon>Tsuneonella</taxon>
    </lineage>
</organism>